<protein>
    <submittedName>
        <fullName evidence="2">Uncharacterized protein LOC104727107</fullName>
    </submittedName>
</protein>
<organism evidence="1 2">
    <name type="scientific">Camelina sativa</name>
    <name type="common">False flax</name>
    <name type="synonym">Myagrum sativum</name>
    <dbReference type="NCBI Taxonomy" id="90675"/>
    <lineage>
        <taxon>Eukaryota</taxon>
        <taxon>Viridiplantae</taxon>
        <taxon>Streptophyta</taxon>
        <taxon>Embryophyta</taxon>
        <taxon>Tracheophyta</taxon>
        <taxon>Spermatophyta</taxon>
        <taxon>Magnoliopsida</taxon>
        <taxon>eudicotyledons</taxon>
        <taxon>Gunneridae</taxon>
        <taxon>Pentapetalae</taxon>
        <taxon>rosids</taxon>
        <taxon>malvids</taxon>
        <taxon>Brassicales</taxon>
        <taxon>Brassicaceae</taxon>
        <taxon>Camelineae</taxon>
        <taxon>Camelina</taxon>
    </lineage>
</organism>
<accession>A0ABM0UQ60</accession>
<name>A0ABM0UQ60_CAMSA</name>
<gene>
    <name evidence="2" type="primary">LOC104727107</name>
</gene>
<evidence type="ECO:0000313" key="2">
    <source>
        <dbReference type="RefSeq" id="XP_010444420.1"/>
    </source>
</evidence>
<dbReference type="Gene3D" id="2.60.120.260">
    <property type="entry name" value="Galactose-binding domain-like"/>
    <property type="match status" value="1"/>
</dbReference>
<sequence length="103" mass="11597">MVTGGDGIINRRRRFGSLRYWYQRNNVDLTVSKSAVWNDDVVQAALDSAAFWVDGLPFVKSLSGYWKFFLAPKPANVPDKFYDAAFPDSDWSALPGSDCFCGY</sequence>
<reference evidence="2" key="2">
    <citation type="submission" date="2025-08" db="UniProtKB">
        <authorList>
            <consortium name="RefSeq"/>
        </authorList>
    </citation>
    <scope>IDENTIFICATION</scope>
    <source>
        <tissue evidence="2">Leaf</tissue>
    </source>
</reference>
<reference evidence="1" key="1">
    <citation type="journal article" date="2014" name="Nat. Commun.">
        <title>The emerging biofuel crop Camelina sativa retains a highly undifferentiated hexaploid genome structure.</title>
        <authorList>
            <person name="Kagale S."/>
            <person name="Koh C."/>
            <person name="Nixon J."/>
            <person name="Bollina V."/>
            <person name="Clarke W.E."/>
            <person name="Tuteja R."/>
            <person name="Spillane C."/>
            <person name="Robinson S.J."/>
            <person name="Links M.G."/>
            <person name="Clarke C."/>
            <person name="Higgins E.E."/>
            <person name="Huebert T."/>
            <person name="Sharpe A.G."/>
            <person name="Parkin I.A."/>
        </authorList>
    </citation>
    <scope>NUCLEOTIDE SEQUENCE [LARGE SCALE GENOMIC DNA]</scope>
    <source>
        <strain evidence="1">cv. DH55</strain>
    </source>
</reference>
<dbReference type="RefSeq" id="XP_010444420.1">
    <property type="nucleotide sequence ID" value="XM_010446118.2"/>
</dbReference>
<evidence type="ECO:0000313" key="1">
    <source>
        <dbReference type="Proteomes" id="UP000694864"/>
    </source>
</evidence>
<proteinExistence type="predicted"/>
<dbReference type="Proteomes" id="UP000694864">
    <property type="component" value="Chromosome 11"/>
</dbReference>
<keyword evidence="1" id="KW-1185">Reference proteome</keyword>
<dbReference type="GeneID" id="104727107"/>